<dbReference type="CDD" id="cd16664">
    <property type="entry name" value="RING-Ubox_PUB"/>
    <property type="match status" value="1"/>
</dbReference>
<accession>A0A0Q3HV78</accession>
<comment type="catalytic activity">
    <reaction evidence="1 5">
        <text>S-ubiquitinyl-[E2 ubiquitin-conjugating enzyme]-L-cysteine + [acceptor protein]-L-lysine = [E2 ubiquitin-conjugating enzyme]-L-cysteine + N(6)-ubiquitinyl-[acceptor protein]-L-lysine.</text>
        <dbReference type="EC" id="2.3.2.27"/>
    </reaction>
</comment>
<dbReference type="InterPro" id="IPR058678">
    <property type="entry name" value="ARM_PUB"/>
</dbReference>
<dbReference type="GeneID" id="100822368"/>
<dbReference type="Gene3D" id="3.30.40.10">
    <property type="entry name" value="Zinc/RING finger domain, C3HC4 (zinc finger)"/>
    <property type="match status" value="1"/>
</dbReference>
<sequence>MGTWSPAEFVCPISMTRMQDPVTAPSGVTYERGAIERWLAAGHTTCPVSGHGPLSLADLVPNLTLQRLILSWKPSHAAPPPNPLAKLVQKVMATEDADVLREAAAMAAADARARRRMLQCQGVSLLPRVLRLLVSAGAGNVSTGSPTEKKNFFFFSAACLALVDALGVSADEIRPLLEAEPDVLSVGLVDALTGVLLVTLEEEEKVTSARQRAARLMESVTAAATRALLELLRLHLRPDLFRALKTVLRDRDQGTTRAALQTVLNLRAARCDFRLAAESGFVHELIELIKIKLSAGNNGDGIGSGHGDATMTRDLAMEVLSMVCGRSAEARAAVAGHAAGIAAVARHVRARGCSPAAVRVLASVCGSGAAPETVREMARVGAVGKLCCVLQSPECHPWTKEMATRVLRLHAEEWARSPCVRSDMLYRCL</sequence>
<dbReference type="KEGG" id="bdi:100822368"/>
<dbReference type="SUPFAM" id="SSF57850">
    <property type="entry name" value="RING/U-box"/>
    <property type="match status" value="1"/>
</dbReference>
<dbReference type="Pfam" id="PF25598">
    <property type="entry name" value="ARM_PUB"/>
    <property type="match status" value="1"/>
</dbReference>
<evidence type="ECO:0000256" key="3">
    <source>
        <dbReference type="ARBA" id="ARBA00022679"/>
    </source>
</evidence>
<reference evidence="8" key="3">
    <citation type="submission" date="2018-08" db="UniProtKB">
        <authorList>
            <consortium name="EnsemblPlants"/>
        </authorList>
    </citation>
    <scope>IDENTIFICATION</scope>
    <source>
        <strain evidence="8">cv. Bd21</strain>
    </source>
</reference>
<evidence type="ECO:0000256" key="2">
    <source>
        <dbReference type="ARBA" id="ARBA00004906"/>
    </source>
</evidence>
<dbReference type="InterPro" id="IPR013083">
    <property type="entry name" value="Znf_RING/FYVE/PHD"/>
</dbReference>
<keyword evidence="3 5" id="KW-0808">Transferase</keyword>
<evidence type="ECO:0000313" key="8">
    <source>
        <dbReference type="EnsemblPlants" id="KQJ92155"/>
    </source>
</evidence>
<dbReference type="SMART" id="SM00504">
    <property type="entry name" value="Ubox"/>
    <property type="match status" value="1"/>
</dbReference>
<comment type="pathway">
    <text evidence="2 5">Protein modification; protein ubiquitination.</text>
</comment>
<dbReference type="FunCoup" id="A0A0Q3HV78">
    <property type="interactions" value="1"/>
</dbReference>
<dbReference type="InterPro" id="IPR016024">
    <property type="entry name" value="ARM-type_fold"/>
</dbReference>
<dbReference type="PANTHER" id="PTHR22849:SF165">
    <property type="entry name" value="U-BOX DOMAIN-CONTAINING PROTEIN"/>
    <property type="match status" value="1"/>
</dbReference>
<organism evidence="7">
    <name type="scientific">Brachypodium distachyon</name>
    <name type="common">Purple false brome</name>
    <name type="synonym">Trachynia distachya</name>
    <dbReference type="NCBI Taxonomy" id="15368"/>
    <lineage>
        <taxon>Eukaryota</taxon>
        <taxon>Viridiplantae</taxon>
        <taxon>Streptophyta</taxon>
        <taxon>Embryophyta</taxon>
        <taxon>Tracheophyta</taxon>
        <taxon>Spermatophyta</taxon>
        <taxon>Magnoliopsida</taxon>
        <taxon>Liliopsida</taxon>
        <taxon>Poales</taxon>
        <taxon>Poaceae</taxon>
        <taxon>BOP clade</taxon>
        <taxon>Pooideae</taxon>
        <taxon>Stipodae</taxon>
        <taxon>Brachypodieae</taxon>
        <taxon>Brachypodium</taxon>
    </lineage>
</organism>
<dbReference type="EC" id="2.3.2.27" evidence="5"/>
<feature type="domain" description="U-box" evidence="6">
    <location>
        <begin position="4"/>
        <end position="79"/>
    </location>
</feature>
<dbReference type="GO" id="GO:0016567">
    <property type="term" value="P:protein ubiquitination"/>
    <property type="evidence" value="ECO:0007669"/>
    <property type="project" value="UniProtKB-UniRule"/>
</dbReference>
<evidence type="ECO:0000256" key="5">
    <source>
        <dbReference type="RuleBase" id="RU369093"/>
    </source>
</evidence>
<dbReference type="OrthoDB" id="10064100at2759"/>
<dbReference type="EnsemblPlants" id="KQJ92155">
    <property type="protein sequence ID" value="KQJ92155"/>
    <property type="gene ID" value="BRADI_4g41951v3"/>
</dbReference>
<protein>
    <recommendedName>
        <fullName evidence="5 6">U-box domain-containing protein</fullName>
        <ecNumber evidence="5">2.3.2.27</ecNumber>
    </recommendedName>
    <alternativeName>
        <fullName evidence="5">RING-type E3 ubiquitin transferase PUB</fullName>
    </alternativeName>
</protein>
<dbReference type="InterPro" id="IPR045185">
    <property type="entry name" value="PUB22/23/24-like"/>
</dbReference>
<dbReference type="Pfam" id="PF04564">
    <property type="entry name" value="U-box"/>
    <property type="match status" value="1"/>
</dbReference>
<keyword evidence="4 5" id="KW-0833">Ubl conjugation pathway</keyword>
<dbReference type="PROSITE" id="PS51698">
    <property type="entry name" value="U_BOX"/>
    <property type="match status" value="1"/>
</dbReference>
<proteinExistence type="predicted"/>
<reference evidence="7 8" key="1">
    <citation type="journal article" date="2010" name="Nature">
        <title>Genome sequencing and analysis of the model grass Brachypodium distachyon.</title>
        <authorList>
            <consortium name="International Brachypodium Initiative"/>
        </authorList>
    </citation>
    <scope>NUCLEOTIDE SEQUENCE [LARGE SCALE GENOMIC DNA]</scope>
    <source>
        <strain evidence="7 8">Bd21</strain>
    </source>
</reference>
<evidence type="ECO:0000313" key="7">
    <source>
        <dbReference type="EMBL" id="KQJ92155.1"/>
    </source>
</evidence>
<dbReference type="EMBL" id="CM000883">
    <property type="protein sequence ID" value="KQJ92155.1"/>
    <property type="molecule type" value="Genomic_DNA"/>
</dbReference>
<dbReference type="Proteomes" id="UP000008810">
    <property type="component" value="Chromosome 4"/>
</dbReference>
<dbReference type="InterPro" id="IPR045210">
    <property type="entry name" value="RING-Ubox_PUB"/>
</dbReference>
<evidence type="ECO:0000256" key="4">
    <source>
        <dbReference type="ARBA" id="ARBA00022786"/>
    </source>
</evidence>
<gene>
    <name evidence="8" type="primary">LOC100822368</name>
    <name evidence="7" type="ORF">BRADI_4g41951v3</name>
</gene>
<dbReference type="UniPathway" id="UPA00143"/>
<dbReference type="AlphaFoldDB" id="A0A0Q3HV78"/>
<dbReference type="GO" id="GO:0061630">
    <property type="term" value="F:ubiquitin protein ligase activity"/>
    <property type="evidence" value="ECO:0007669"/>
    <property type="project" value="UniProtKB-UniRule"/>
</dbReference>
<name>A0A0Q3HV78_BRADI</name>
<dbReference type="Gramene" id="KQJ92155">
    <property type="protein sequence ID" value="KQJ92155"/>
    <property type="gene ID" value="BRADI_4g41951v3"/>
</dbReference>
<dbReference type="InterPro" id="IPR003613">
    <property type="entry name" value="Ubox_domain"/>
</dbReference>
<reference evidence="7" key="2">
    <citation type="submission" date="2017-06" db="EMBL/GenBank/DDBJ databases">
        <title>WGS assembly of Brachypodium distachyon.</title>
        <authorList>
            <consortium name="The International Brachypodium Initiative"/>
            <person name="Lucas S."/>
            <person name="Harmon-Smith M."/>
            <person name="Lail K."/>
            <person name="Tice H."/>
            <person name="Grimwood J."/>
            <person name="Bruce D."/>
            <person name="Barry K."/>
            <person name="Shu S."/>
            <person name="Lindquist E."/>
            <person name="Wang M."/>
            <person name="Pitluck S."/>
            <person name="Vogel J.P."/>
            <person name="Garvin D.F."/>
            <person name="Mockler T.C."/>
            <person name="Schmutz J."/>
            <person name="Rokhsar D."/>
            <person name="Bevan M.W."/>
        </authorList>
    </citation>
    <scope>NUCLEOTIDE SEQUENCE</scope>
    <source>
        <strain evidence="7">Bd21</strain>
    </source>
</reference>
<dbReference type="SUPFAM" id="SSF48371">
    <property type="entry name" value="ARM repeat"/>
    <property type="match status" value="1"/>
</dbReference>
<comment type="function">
    <text evidence="5">Functions as an E3 ubiquitin ligase.</text>
</comment>
<dbReference type="PANTHER" id="PTHR22849">
    <property type="entry name" value="WDSAM1 PROTEIN"/>
    <property type="match status" value="1"/>
</dbReference>
<dbReference type="RefSeq" id="XP_010239497.2">
    <property type="nucleotide sequence ID" value="XM_010241195.2"/>
</dbReference>
<evidence type="ECO:0000256" key="1">
    <source>
        <dbReference type="ARBA" id="ARBA00000900"/>
    </source>
</evidence>
<evidence type="ECO:0000259" key="6">
    <source>
        <dbReference type="PROSITE" id="PS51698"/>
    </source>
</evidence>
<evidence type="ECO:0000313" key="9">
    <source>
        <dbReference type="Proteomes" id="UP000008810"/>
    </source>
</evidence>
<keyword evidence="9" id="KW-1185">Reference proteome</keyword>